<evidence type="ECO:0000313" key="2">
    <source>
        <dbReference type="Proteomes" id="UP000522864"/>
    </source>
</evidence>
<name>A0A7Y7WQG0_9PSED</name>
<organism evidence="1 2">
    <name type="scientific">Pseudomonas gingeri</name>
    <dbReference type="NCBI Taxonomy" id="117681"/>
    <lineage>
        <taxon>Bacteria</taxon>
        <taxon>Pseudomonadati</taxon>
        <taxon>Pseudomonadota</taxon>
        <taxon>Gammaproteobacteria</taxon>
        <taxon>Pseudomonadales</taxon>
        <taxon>Pseudomonadaceae</taxon>
        <taxon>Pseudomonas</taxon>
    </lineage>
</organism>
<reference evidence="1 2" key="1">
    <citation type="submission" date="2020-04" db="EMBL/GenBank/DDBJ databases">
        <title>Molecular characterization of pseudomonads from Agaricus bisporus reveal novel blotch 2 pathogens in Western Europe.</title>
        <authorList>
            <person name="Taparia T."/>
            <person name="Krijger M."/>
            <person name="Haynes E."/>
            <person name="Elpinstone J.G."/>
            <person name="Noble R."/>
            <person name="Van Der Wolf J."/>
        </authorList>
    </citation>
    <scope>NUCLEOTIDE SEQUENCE [LARGE SCALE GENOMIC DNA]</scope>
    <source>
        <strain evidence="1 2">G9001</strain>
    </source>
</reference>
<sequence length="143" mass="15404">MSTTSKKITSRELEPVSFLDANHLGLIDCSSRPWEGIRVLVPPIDGAMAGDRVTLDWQGYRSFNGTEPIPETKAEFHHTLAAADLGRAVLFTVGPFDKVIAPIRNGSAIAHYKVEHAGNPNFSPEKLVGIVLELPGGGICNGR</sequence>
<dbReference type="EMBL" id="JACAQA010000005">
    <property type="protein sequence ID" value="NWB84807.1"/>
    <property type="molecule type" value="Genomic_DNA"/>
</dbReference>
<gene>
    <name evidence="1" type="ORF">HX830_07935</name>
</gene>
<proteinExistence type="predicted"/>
<dbReference type="AlphaFoldDB" id="A0A7Y7WQG0"/>
<dbReference type="RefSeq" id="WP_152740161.1">
    <property type="nucleotide sequence ID" value="NZ_JACAQA010000005.1"/>
</dbReference>
<protein>
    <submittedName>
        <fullName evidence="1">Uncharacterized protein</fullName>
    </submittedName>
</protein>
<evidence type="ECO:0000313" key="1">
    <source>
        <dbReference type="EMBL" id="NWB84807.1"/>
    </source>
</evidence>
<dbReference type="Proteomes" id="UP000522864">
    <property type="component" value="Unassembled WGS sequence"/>
</dbReference>
<accession>A0A7Y7WQG0</accession>
<comment type="caution">
    <text evidence="1">The sequence shown here is derived from an EMBL/GenBank/DDBJ whole genome shotgun (WGS) entry which is preliminary data.</text>
</comment>